<dbReference type="EMBL" id="JRLX01000001">
    <property type="protein sequence ID" value="KGO88562.1"/>
    <property type="molecule type" value="Genomic_DNA"/>
</dbReference>
<proteinExistence type="predicted"/>
<name>A0A0A2M7C3_9FLAO</name>
<comment type="caution">
    <text evidence="1">The sequence shown here is derived from an EMBL/GenBank/DDBJ whole genome shotgun (WGS) entry which is preliminary data.</text>
</comment>
<keyword evidence="2" id="KW-1185">Reference proteome</keyword>
<reference evidence="1 2" key="1">
    <citation type="submission" date="2013-09" db="EMBL/GenBank/DDBJ databases">
        <authorList>
            <person name="Zeng Z."/>
            <person name="Chen C."/>
        </authorList>
    </citation>
    <scope>NUCLEOTIDE SEQUENCE [LARGE SCALE GENOMIC DNA]</scope>
    <source>
        <strain evidence="1 2">WB 3.3-2</strain>
    </source>
</reference>
<evidence type="ECO:0000313" key="2">
    <source>
        <dbReference type="Proteomes" id="UP000030152"/>
    </source>
</evidence>
<dbReference type="RefSeq" id="WP_020211577.1">
    <property type="nucleotide sequence ID" value="NZ_JRLX01000001.1"/>
</dbReference>
<dbReference type="AlphaFoldDB" id="A0A0A2M7C3"/>
<dbReference type="Proteomes" id="UP000030152">
    <property type="component" value="Unassembled WGS sequence"/>
</dbReference>
<evidence type="ECO:0000313" key="1">
    <source>
        <dbReference type="EMBL" id="KGO88562.1"/>
    </source>
</evidence>
<sequence>MNYFRLLIFIIPFLAFAQEKNSIQYIDFHSVEADGEFDSIAWNQGDKIRYEFDLKGSKSIKCALTINNSANIVFDQFLKHKWQTIDTLTYNVFADVTPALMITDFDSDGNEDFMYWSHTNVNGNMWISIYLNHPDKHKLLKLETTPADEDIWCDPTYDPETRIISTRSVSGNYGISAESTYRLVNKVAIPIYKEESDNTKMSSITGKGGIIKIYNGVKGKWKLKKKVKN</sequence>
<protein>
    <submittedName>
        <fullName evidence="1">Uncharacterized protein</fullName>
    </submittedName>
</protein>
<organism evidence="1 2">
    <name type="scientific">Flavobacterium rivuli WB 3.3-2 = DSM 21788</name>
    <dbReference type="NCBI Taxonomy" id="1121895"/>
    <lineage>
        <taxon>Bacteria</taxon>
        <taxon>Pseudomonadati</taxon>
        <taxon>Bacteroidota</taxon>
        <taxon>Flavobacteriia</taxon>
        <taxon>Flavobacteriales</taxon>
        <taxon>Flavobacteriaceae</taxon>
        <taxon>Flavobacterium</taxon>
    </lineage>
</organism>
<gene>
    <name evidence="1" type="ORF">Q765_01245</name>
</gene>
<accession>A0A0A2M7C3</accession>